<name>A0A6H0Y245_9PEZI</name>
<organism evidence="5 6">
    <name type="scientific">Peltaster fructicola</name>
    <dbReference type="NCBI Taxonomy" id="286661"/>
    <lineage>
        <taxon>Eukaryota</taxon>
        <taxon>Fungi</taxon>
        <taxon>Dikarya</taxon>
        <taxon>Ascomycota</taxon>
        <taxon>Pezizomycotina</taxon>
        <taxon>Dothideomycetes</taxon>
        <taxon>Dothideomycetes incertae sedis</taxon>
        <taxon>Peltaster</taxon>
    </lineage>
</organism>
<proteinExistence type="predicted"/>
<dbReference type="SUPFAM" id="SSF48403">
    <property type="entry name" value="Ankyrin repeat"/>
    <property type="match status" value="2"/>
</dbReference>
<evidence type="ECO:0008006" key="7">
    <source>
        <dbReference type="Google" id="ProtNLM"/>
    </source>
</evidence>
<dbReference type="InterPro" id="IPR002110">
    <property type="entry name" value="Ankyrin_rpt"/>
</dbReference>
<dbReference type="InterPro" id="IPR036770">
    <property type="entry name" value="Ankyrin_rpt-contain_sf"/>
</dbReference>
<protein>
    <recommendedName>
        <fullName evidence="7">Ankyrin repeat protein</fullName>
    </recommendedName>
</protein>
<dbReference type="PANTHER" id="PTHR24198">
    <property type="entry name" value="ANKYRIN REPEAT AND PROTEIN KINASE DOMAIN-CONTAINING PROTEIN"/>
    <property type="match status" value="1"/>
</dbReference>
<dbReference type="PROSITE" id="PS50088">
    <property type="entry name" value="ANK_REPEAT"/>
    <property type="match status" value="5"/>
</dbReference>
<feature type="compositionally biased region" description="Acidic residues" evidence="4">
    <location>
        <begin position="1174"/>
        <end position="1183"/>
    </location>
</feature>
<dbReference type="SMART" id="SM00248">
    <property type="entry name" value="ANK"/>
    <property type="match status" value="9"/>
</dbReference>
<evidence type="ECO:0000256" key="4">
    <source>
        <dbReference type="SAM" id="MobiDB-lite"/>
    </source>
</evidence>
<feature type="repeat" description="ANK" evidence="3">
    <location>
        <begin position="1607"/>
        <end position="1639"/>
    </location>
</feature>
<feature type="repeat" description="ANK" evidence="3">
    <location>
        <begin position="573"/>
        <end position="605"/>
    </location>
</feature>
<feature type="repeat" description="ANK" evidence="3">
    <location>
        <begin position="688"/>
        <end position="710"/>
    </location>
</feature>
<evidence type="ECO:0000256" key="1">
    <source>
        <dbReference type="ARBA" id="ARBA00022737"/>
    </source>
</evidence>
<dbReference type="Gene3D" id="1.25.40.20">
    <property type="entry name" value="Ankyrin repeat-containing domain"/>
    <property type="match status" value="4"/>
</dbReference>
<accession>A0A6H0Y245</accession>
<feature type="compositionally biased region" description="Basic and acidic residues" evidence="4">
    <location>
        <begin position="1164"/>
        <end position="1173"/>
    </location>
</feature>
<dbReference type="EMBL" id="CP051142">
    <property type="protein sequence ID" value="QIX01016.1"/>
    <property type="molecule type" value="Genomic_DNA"/>
</dbReference>
<evidence type="ECO:0000256" key="3">
    <source>
        <dbReference type="PROSITE-ProRule" id="PRU00023"/>
    </source>
</evidence>
<dbReference type="PANTHER" id="PTHR24198:SF165">
    <property type="entry name" value="ANKYRIN REPEAT-CONTAINING PROTEIN-RELATED"/>
    <property type="match status" value="1"/>
</dbReference>
<keyword evidence="1" id="KW-0677">Repeat</keyword>
<feature type="repeat" description="ANK" evidence="3">
    <location>
        <begin position="1484"/>
        <end position="1516"/>
    </location>
</feature>
<dbReference type="Proteomes" id="UP000503462">
    <property type="component" value="Chromosome 4"/>
</dbReference>
<keyword evidence="2 3" id="KW-0040">ANK repeat</keyword>
<dbReference type="Pfam" id="PF12796">
    <property type="entry name" value="Ank_2"/>
    <property type="match status" value="1"/>
</dbReference>
<feature type="repeat" description="ANK" evidence="3">
    <location>
        <begin position="540"/>
        <end position="567"/>
    </location>
</feature>
<keyword evidence="6" id="KW-1185">Reference proteome</keyword>
<evidence type="ECO:0000256" key="2">
    <source>
        <dbReference type="ARBA" id="ARBA00023043"/>
    </source>
</evidence>
<evidence type="ECO:0000313" key="6">
    <source>
        <dbReference type="Proteomes" id="UP000503462"/>
    </source>
</evidence>
<reference evidence="5 6" key="1">
    <citation type="journal article" date="2016" name="Sci. Rep.">
        <title>Peltaster fructicola genome reveals evolution from an invasive phytopathogen to an ectophytic parasite.</title>
        <authorList>
            <person name="Xu C."/>
            <person name="Chen H."/>
            <person name="Gleason M.L."/>
            <person name="Xu J.R."/>
            <person name="Liu H."/>
            <person name="Zhang R."/>
            <person name="Sun G."/>
        </authorList>
    </citation>
    <scope>NUCLEOTIDE SEQUENCE [LARGE SCALE GENOMIC DNA]</scope>
    <source>
        <strain evidence="5 6">LNHT1506</strain>
    </source>
</reference>
<dbReference type="OrthoDB" id="539213at2759"/>
<dbReference type="Pfam" id="PF00023">
    <property type="entry name" value="Ank"/>
    <property type="match status" value="3"/>
</dbReference>
<gene>
    <name evidence="5" type="ORF">AMS68_006533</name>
</gene>
<evidence type="ECO:0000313" key="5">
    <source>
        <dbReference type="EMBL" id="QIX01016.1"/>
    </source>
</evidence>
<dbReference type="PROSITE" id="PS50297">
    <property type="entry name" value="ANK_REP_REGION"/>
    <property type="match status" value="5"/>
</dbReference>
<dbReference type="Pfam" id="PF26128">
    <property type="entry name" value="Gad2"/>
    <property type="match status" value="1"/>
</dbReference>
<sequence>MTTIDNAIKLSFPPLPAKHNDFLQYVNNNKDKPLLELLEPYKQYDTELRKAFAQQPDHPAVSIPNILPVFAGHKDSLNIRARDLATESEKTIESYIMPLQPQERKSRGSPAIVDSLVRFKKQFSLFSESALSDMDWSNVVAAGSSVVTSLLPVPEKYQGSKRSMRQFYHEVFAPASDIDLFIYGLSEEQAIDKIRQIEQKVKDALLVETTTVRTKNAITIASQYPTRHIQIVLRIYKSISEILTGFDVDCSCAAFDGKQVWVNPRAVVAYMTQANVVDLTRRSPSYENRLSKYRHRGFEVYWPDLDRSRIDPTIYERSFLRTEGLARLLVLEKLPSSSARDAYLDQRRLERGRPAANRQRRRAYKLVGDIKADHEDELAEWADEEDVSSYHTFTIPYGPKFHAAKIEKLLYTKDLLLNAEWNKPKDREVHLHRHPAFFGSVNDVIHDCCGHCPKPTNMEEEEVHETENRIYVSGDITFIKDDPGRQSIGSFNPLSADDYTEMAYVGNTGMLCRAIVDGDVEYIESWLEQEGNNPDTRDYTGRTPLHLAVMQSTSEVVQLLIDKGARLIARLVDGRTALHLACMRGNLAMVKALLTKSAANEEEENDKIDARREAHRAKALASTFEEDVSESDSDVDIVEEVQTEIDATTENSIINIKSPEIDSTSAALSDDDKDDPDVYDVNIVAWDTAVSPLHLAIIKGHIDIVKCLVQDFGADVLLPAKIFHQHAPGTPKAALLTLVLALQLPQKKAEEMSQTLFELGATCSQADMRNKTAFHVCAVDAPELLEVYEHSDQVGVKRAINHCTSGGSAWNPEVKSALMSAIEARDALTALKLMTLGARSTITRSAYIKAAQPLVENNMHFMLTQLEKQYEVGLEQPVILAVQCELPEVALAMVREHDVNVNTLSKYGGQVLQDEWRRNYTKGTTLLDLVVSKLLELKSWSAEEGDDKAPVPLQSDVHYLDAFEPDTYQRWMAEQQLSKAKQNYRNCWRDHVAKQKKAQQQRGLEEKKAAIFDAMDKYRELEATLRKRGAKGFYELHPNIKVPEERTDKIWAPHGYADFKGIKLEFRSVHSADETQRYAELFDAAWRGDVEAVRSYALMPWTDSEGTQQSSLEISSQDAMGFTPFAIAILRGHYELADIILQLAKAQYSPTVEDRDRRRVRLRGQGDDGNDHTDSEDDNSESDIPLETEIIGDKFTVDNVGEVAASARSTHQPSAMLKWGWGVNDCTFFNPKNVKCSSTQKDEDECEQSNRSLLQRPQNLIQWAIWQGDTKALGFLLDAGTRYRPTNTEQGTEDPVPFSVSRDDFLYAISANDPQCVSILIKSTCAGVPLQQFIKKSGTELDEKPKYYQGLSVRGVKKKEWAMRGHQQQTYEPYEHIRPPIHEAAYRGSLELVEWFQSDAPLRCYKYYAATHPEDKRVQQLERIEGGFEKLVKYFLGIRTELTLHCAIMSGRGKAVESQSGGSIDLVEHLIKMMPDSINTKSEQGLTPLHIAFALCHEQDARLLIEAGADQTARDKNGRNIIHMLLSRTSWSNTSKSHRVALQKMLGLIDKRLLESLFEERSAAGDHTRTPFALWLSQVCTLDHEGLTGQMLLDASKGVELDFIDGQGQTPLHTAVDRSNLSVCKLIIKHNPQLIHRENATGRTPYAQVEDKVLAHYFTHATDRAAWEPFRSINRIPPRRDDLTTRAPEHFLRRNVAEMSLLESIWQLMQETKAQLEASGRAKRILVTLNEANEVARRLSATHAQQQHVPSESADKGVAYHSSDEVAIWFAKAMPSYNRASKDD</sequence>
<feature type="region of interest" description="Disordered" evidence="4">
    <location>
        <begin position="1154"/>
        <end position="1183"/>
    </location>
</feature>